<keyword evidence="4 15" id="KW-0808">Transferase</keyword>
<evidence type="ECO:0000259" key="14">
    <source>
        <dbReference type="SMART" id="SM00479"/>
    </source>
</evidence>
<evidence type="ECO:0000256" key="1">
    <source>
        <dbReference type="ARBA" id="ARBA00001936"/>
    </source>
</evidence>
<evidence type="ECO:0000313" key="15">
    <source>
        <dbReference type="EMBL" id="OIQ77238.1"/>
    </source>
</evidence>
<evidence type="ECO:0000256" key="8">
    <source>
        <dbReference type="ARBA" id="ARBA00022723"/>
    </source>
</evidence>
<keyword evidence="5 15" id="KW-0548">Nucleotidyltransferase</keyword>
<dbReference type="GO" id="GO:0008408">
    <property type="term" value="F:3'-5' exonuclease activity"/>
    <property type="evidence" value="ECO:0007669"/>
    <property type="project" value="TreeGrafter"/>
</dbReference>
<evidence type="ECO:0000256" key="3">
    <source>
        <dbReference type="ARBA" id="ARBA00020352"/>
    </source>
</evidence>
<keyword evidence="8" id="KW-0479">Metal-binding</keyword>
<evidence type="ECO:0000256" key="11">
    <source>
        <dbReference type="ARBA" id="ARBA00022842"/>
    </source>
</evidence>
<dbReference type="InterPro" id="IPR036397">
    <property type="entry name" value="RNaseH_sf"/>
</dbReference>
<keyword evidence="9" id="KW-0378">Hydrolase</keyword>
<keyword evidence="6" id="KW-0235">DNA replication</keyword>
<dbReference type="CDD" id="cd06131">
    <property type="entry name" value="DNA_pol_III_epsilon_Ecoli_like"/>
    <property type="match status" value="1"/>
</dbReference>
<dbReference type="GO" id="GO:0045004">
    <property type="term" value="P:DNA replication proofreading"/>
    <property type="evidence" value="ECO:0007669"/>
    <property type="project" value="TreeGrafter"/>
</dbReference>
<dbReference type="GO" id="GO:0003677">
    <property type="term" value="F:DNA binding"/>
    <property type="evidence" value="ECO:0007669"/>
    <property type="project" value="InterPro"/>
</dbReference>
<keyword evidence="12" id="KW-0239">DNA-directed DNA polymerase</keyword>
<evidence type="ECO:0000256" key="13">
    <source>
        <dbReference type="ARBA" id="ARBA00023211"/>
    </source>
</evidence>
<comment type="caution">
    <text evidence="15">The sequence shown here is derived from an EMBL/GenBank/DDBJ whole genome shotgun (WGS) entry which is preliminary data.</text>
</comment>
<dbReference type="GO" id="GO:0046872">
    <property type="term" value="F:metal ion binding"/>
    <property type="evidence" value="ECO:0007669"/>
    <property type="project" value="UniProtKB-KW"/>
</dbReference>
<dbReference type="NCBIfam" id="TIGR00573">
    <property type="entry name" value="dnaq"/>
    <property type="match status" value="1"/>
</dbReference>
<protein>
    <recommendedName>
        <fullName evidence="3">DNA polymerase III subunit epsilon</fullName>
    </recommendedName>
</protein>
<dbReference type="InterPro" id="IPR012337">
    <property type="entry name" value="RNaseH-like_sf"/>
</dbReference>
<evidence type="ECO:0000256" key="6">
    <source>
        <dbReference type="ARBA" id="ARBA00022705"/>
    </source>
</evidence>
<dbReference type="Pfam" id="PF00929">
    <property type="entry name" value="RNase_T"/>
    <property type="match status" value="1"/>
</dbReference>
<evidence type="ECO:0000256" key="4">
    <source>
        <dbReference type="ARBA" id="ARBA00022679"/>
    </source>
</evidence>
<dbReference type="Gene3D" id="3.30.420.10">
    <property type="entry name" value="Ribonuclease H-like superfamily/Ribonuclease H"/>
    <property type="match status" value="1"/>
</dbReference>
<evidence type="ECO:0000256" key="10">
    <source>
        <dbReference type="ARBA" id="ARBA00022839"/>
    </source>
</evidence>
<proteinExistence type="predicted"/>
<dbReference type="GO" id="GO:0003887">
    <property type="term" value="F:DNA-directed DNA polymerase activity"/>
    <property type="evidence" value="ECO:0007669"/>
    <property type="project" value="UniProtKB-KW"/>
</dbReference>
<evidence type="ECO:0000256" key="7">
    <source>
        <dbReference type="ARBA" id="ARBA00022722"/>
    </source>
</evidence>
<evidence type="ECO:0000256" key="5">
    <source>
        <dbReference type="ARBA" id="ARBA00022695"/>
    </source>
</evidence>
<keyword evidence="13" id="KW-0464">Manganese</keyword>
<evidence type="ECO:0000256" key="9">
    <source>
        <dbReference type="ARBA" id="ARBA00022801"/>
    </source>
</evidence>
<evidence type="ECO:0000256" key="12">
    <source>
        <dbReference type="ARBA" id="ARBA00022932"/>
    </source>
</evidence>
<keyword evidence="11" id="KW-0460">Magnesium</keyword>
<keyword evidence="10" id="KW-0269">Exonuclease</keyword>
<dbReference type="InterPro" id="IPR006054">
    <property type="entry name" value="DnaQ"/>
</dbReference>
<name>A0A1J5Q0N6_9ZZZZ</name>
<dbReference type="AlphaFoldDB" id="A0A1J5Q0N6"/>
<dbReference type="PANTHER" id="PTHR30231">
    <property type="entry name" value="DNA POLYMERASE III SUBUNIT EPSILON"/>
    <property type="match status" value="1"/>
</dbReference>
<feature type="domain" description="Exonuclease" evidence="14">
    <location>
        <begin position="3"/>
        <end position="175"/>
    </location>
</feature>
<organism evidence="15">
    <name type="scientific">mine drainage metagenome</name>
    <dbReference type="NCBI Taxonomy" id="410659"/>
    <lineage>
        <taxon>unclassified sequences</taxon>
        <taxon>metagenomes</taxon>
        <taxon>ecological metagenomes</taxon>
    </lineage>
</organism>
<dbReference type="GO" id="GO:0005829">
    <property type="term" value="C:cytosol"/>
    <property type="evidence" value="ECO:0007669"/>
    <property type="project" value="TreeGrafter"/>
</dbReference>
<gene>
    <name evidence="15" type="primary">dnaQ_10</name>
    <name evidence="15" type="ORF">GALL_410720</name>
</gene>
<dbReference type="InterPro" id="IPR013520">
    <property type="entry name" value="Ribonucl_H"/>
</dbReference>
<comment type="cofactor">
    <cofactor evidence="1">
        <name>Mn(2+)</name>
        <dbReference type="ChEBI" id="CHEBI:29035"/>
    </cofactor>
</comment>
<accession>A0A1J5Q0N6</accession>
<dbReference type="InterPro" id="IPR006309">
    <property type="entry name" value="DnaQ_proteo"/>
</dbReference>
<keyword evidence="7" id="KW-0540">Nuclease</keyword>
<evidence type="ECO:0000256" key="2">
    <source>
        <dbReference type="ARBA" id="ARBA00001946"/>
    </source>
</evidence>
<dbReference type="PANTHER" id="PTHR30231:SF41">
    <property type="entry name" value="DNA POLYMERASE III SUBUNIT EPSILON"/>
    <property type="match status" value="1"/>
</dbReference>
<dbReference type="FunFam" id="3.30.420.10:FF:000012">
    <property type="entry name" value="DNA polymerase III subunit epsilon"/>
    <property type="match status" value="1"/>
</dbReference>
<dbReference type="SMART" id="SM00479">
    <property type="entry name" value="EXOIII"/>
    <property type="match status" value="1"/>
</dbReference>
<comment type="cofactor">
    <cofactor evidence="2">
        <name>Mg(2+)</name>
        <dbReference type="ChEBI" id="CHEBI:18420"/>
    </cofactor>
</comment>
<sequence length="239" mass="26425">MSRQIVLDTETTGLNPGSGDRIIEIAGVELFNRRLTGKRYHTYLNPGRASHPDALKVHGLTEEFLADKPRFAQIAAELLEFVSGAEIIIHNAPFDRAFLDVELDRVNLPAFAQHVPMITDTLVMAKMQFPGKFNNLDALCKRFGIDNAHRTLHGALLDAELLAEVYLSLTRGQDSLVIDLEAPQQHALAPTQALEHFILPVIAPSTEEMRAHQSILAKMDKATTGKSIWRPSQAESSDA</sequence>
<dbReference type="SUPFAM" id="SSF53098">
    <property type="entry name" value="Ribonuclease H-like"/>
    <property type="match status" value="1"/>
</dbReference>
<dbReference type="NCBIfam" id="NF004316">
    <property type="entry name" value="PRK05711.1"/>
    <property type="match status" value="1"/>
</dbReference>
<reference evidence="15" key="1">
    <citation type="submission" date="2016-10" db="EMBL/GenBank/DDBJ databases">
        <title>Sequence of Gallionella enrichment culture.</title>
        <authorList>
            <person name="Poehlein A."/>
            <person name="Muehling M."/>
            <person name="Daniel R."/>
        </authorList>
    </citation>
    <scope>NUCLEOTIDE SEQUENCE</scope>
</reference>
<dbReference type="NCBIfam" id="TIGR01406">
    <property type="entry name" value="dnaQ_proteo"/>
    <property type="match status" value="1"/>
</dbReference>
<dbReference type="EMBL" id="MLJW01001664">
    <property type="protein sequence ID" value="OIQ77238.1"/>
    <property type="molecule type" value="Genomic_DNA"/>
</dbReference>